<dbReference type="Gene3D" id="1.20.1250.20">
    <property type="entry name" value="MFS general substrate transporter like domains"/>
    <property type="match status" value="2"/>
</dbReference>
<dbReference type="InterPro" id="IPR036259">
    <property type="entry name" value="MFS_trans_sf"/>
</dbReference>
<feature type="transmembrane region" description="Helical" evidence="6">
    <location>
        <begin position="551"/>
        <end position="569"/>
    </location>
</feature>
<protein>
    <submittedName>
        <fullName evidence="7">Siderophore iron transporter mirB 4</fullName>
    </submittedName>
</protein>
<evidence type="ECO:0000256" key="4">
    <source>
        <dbReference type="ARBA" id="ARBA00023136"/>
    </source>
</evidence>
<organism evidence="7 8">
    <name type="scientific">Colletotrichum chlorophyti</name>
    <dbReference type="NCBI Taxonomy" id="708187"/>
    <lineage>
        <taxon>Eukaryota</taxon>
        <taxon>Fungi</taxon>
        <taxon>Dikarya</taxon>
        <taxon>Ascomycota</taxon>
        <taxon>Pezizomycotina</taxon>
        <taxon>Sordariomycetes</taxon>
        <taxon>Hypocreomycetidae</taxon>
        <taxon>Glomerellales</taxon>
        <taxon>Glomerellaceae</taxon>
        <taxon>Colletotrichum</taxon>
    </lineage>
</organism>
<dbReference type="InterPro" id="IPR011701">
    <property type="entry name" value="MFS"/>
</dbReference>
<name>A0A1Q8S4D3_9PEZI</name>
<dbReference type="PANTHER" id="PTHR23501:SF107">
    <property type="entry name" value="TRANSPORTER, PUTATIVE (AFU_ORTHOLOGUE AFUA_7G04730)-RELATED"/>
    <property type="match status" value="1"/>
</dbReference>
<evidence type="ECO:0000256" key="6">
    <source>
        <dbReference type="SAM" id="Phobius"/>
    </source>
</evidence>
<dbReference type="Pfam" id="PF07690">
    <property type="entry name" value="MFS_1"/>
    <property type="match status" value="1"/>
</dbReference>
<keyword evidence="2 6" id="KW-0812">Transmembrane</keyword>
<feature type="transmembrane region" description="Helical" evidence="6">
    <location>
        <begin position="442"/>
        <end position="466"/>
    </location>
</feature>
<dbReference type="GO" id="GO:0005886">
    <property type="term" value="C:plasma membrane"/>
    <property type="evidence" value="ECO:0007669"/>
    <property type="project" value="TreeGrafter"/>
</dbReference>
<feature type="region of interest" description="Disordered" evidence="5">
    <location>
        <begin position="25"/>
        <end position="46"/>
    </location>
</feature>
<feature type="transmembrane region" description="Helical" evidence="6">
    <location>
        <begin position="409"/>
        <end position="430"/>
    </location>
</feature>
<feature type="transmembrane region" description="Helical" evidence="6">
    <location>
        <begin position="64"/>
        <end position="82"/>
    </location>
</feature>
<evidence type="ECO:0000313" key="8">
    <source>
        <dbReference type="Proteomes" id="UP000186583"/>
    </source>
</evidence>
<accession>A0A1Q8S4D3</accession>
<feature type="transmembrane region" description="Helical" evidence="6">
    <location>
        <begin position="473"/>
        <end position="497"/>
    </location>
</feature>
<feature type="transmembrane region" description="Helical" evidence="6">
    <location>
        <begin position="266"/>
        <end position="295"/>
    </location>
</feature>
<feature type="transmembrane region" description="Helical" evidence="6">
    <location>
        <begin position="345"/>
        <end position="362"/>
    </location>
</feature>
<reference evidence="7 8" key="1">
    <citation type="submission" date="2016-11" db="EMBL/GenBank/DDBJ databases">
        <title>Draft Genome Assembly of Colletotrichum chlorophyti a pathogen of herbaceous plants.</title>
        <authorList>
            <person name="Gan P."/>
            <person name="Narusaka M."/>
            <person name="Tsushima A."/>
            <person name="Narusaka Y."/>
            <person name="Takano Y."/>
            <person name="Shirasu K."/>
        </authorList>
    </citation>
    <scope>NUCLEOTIDE SEQUENCE [LARGE SCALE GENOMIC DNA]</scope>
    <source>
        <strain evidence="7 8">NTL11</strain>
    </source>
</reference>
<evidence type="ECO:0000313" key="7">
    <source>
        <dbReference type="EMBL" id="OLN96236.1"/>
    </source>
</evidence>
<keyword evidence="8" id="KW-1185">Reference proteome</keyword>
<evidence type="ECO:0000256" key="5">
    <source>
        <dbReference type="SAM" id="MobiDB-lite"/>
    </source>
</evidence>
<dbReference type="EMBL" id="MPGH01000019">
    <property type="protein sequence ID" value="OLN96236.1"/>
    <property type="molecule type" value="Genomic_DNA"/>
</dbReference>
<feature type="transmembrane region" description="Helical" evidence="6">
    <location>
        <begin position="382"/>
        <end position="402"/>
    </location>
</feature>
<sequence>MSTPIEPQMARNGAGADIEKSQAFDNGATEVNNQKANESGDESDDYQGGIQRVRAITAVWDKKTMVIMFCLLYLVSFADGLLQSVQGNLNAFVTSSFHKHGLLSIVSIFANMLSGCCQLPIAKIIDIWGRSEGFLVLLLCSAVGMILKATCQNMETYVAGHTIYYLGHFGMLFVISVMVADMTTLKNRMLILGILRTPTVIVVFAGSKIADLFYQNLNFRWAFGAFAIILVGVSVPALVVMLIMQRKAEKAGFLQKVKSDRTYLQGFIYYLVQFDVVAIILIIGMFVMIMLPFSIVPYSPNGWKTPYIIAMEVTGVVLIPLVYIWERNFAKVQFIPYKYLKERTLVGSCLLYGIMFASIFTWDTYYQSYLMVVHRQDITTAGYILNSFSLASAFFGPLFGLIIKWTGDYKYTALAGVPFFVLGTALLVPYRTPDTPVGALVVFQLMNGIGTGLFAACGQIAIWSVVTHQEVAVVNAIWGLFGGIGSTVGYTIAGGLWNNVLPAQLYNRLPEDAKNRTMEIFGDVIIQMSFADGDPIRDAIVGAYADVQHKMVIAGACLVPPCLACILLWKRVNIKKLEEERGVQTKGNVY</sequence>
<feature type="transmembrane region" description="Helical" evidence="6">
    <location>
        <begin position="162"/>
        <end position="182"/>
    </location>
</feature>
<dbReference type="AlphaFoldDB" id="A0A1Q8S4D3"/>
<comment type="subcellular location">
    <subcellularLocation>
        <location evidence="1">Membrane</location>
        <topology evidence="1">Multi-pass membrane protein</topology>
    </subcellularLocation>
</comment>
<proteinExistence type="predicted"/>
<gene>
    <name evidence="7" type="ORF">CCHL11_04455</name>
</gene>
<evidence type="ECO:0000256" key="2">
    <source>
        <dbReference type="ARBA" id="ARBA00022692"/>
    </source>
</evidence>
<dbReference type="GO" id="GO:0022857">
    <property type="term" value="F:transmembrane transporter activity"/>
    <property type="evidence" value="ECO:0007669"/>
    <property type="project" value="InterPro"/>
</dbReference>
<feature type="transmembrane region" description="Helical" evidence="6">
    <location>
        <begin position="189"/>
        <end position="209"/>
    </location>
</feature>
<dbReference type="OrthoDB" id="4078873at2759"/>
<feature type="transmembrane region" description="Helical" evidence="6">
    <location>
        <begin position="133"/>
        <end position="150"/>
    </location>
</feature>
<evidence type="ECO:0000256" key="1">
    <source>
        <dbReference type="ARBA" id="ARBA00004141"/>
    </source>
</evidence>
<feature type="transmembrane region" description="Helical" evidence="6">
    <location>
        <begin position="102"/>
        <end position="121"/>
    </location>
</feature>
<dbReference type="SUPFAM" id="SSF103473">
    <property type="entry name" value="MFS general substrate transporter"/>
    <property type="match status" value="2"/>
</dbReference>
<comment type="caution">
    <text evidence="7">The sequence shown here is derived from an EMBL/GenBank/DDBJ whole genome shotgun (WGS) entry which is preliminary data.</text>
</comment>
<dbReference type="PANTHER" id="PTHR23501">
    <property type="entry name" value="MAJOR FACILITATOR SUPERFAMILY"/>
    <property type="match status" value="1"/>
</dbReference>
<keyword evidence="4 6" id="KW-0472">Membrane</keyword>
<feature type="transmembrane region" description="Helical" evidence="6">
    <location>
        <begin position="307"/>
        <end position="325"/>
    </location>
</feature>
<keyword evidence="3 6" id="KW-1133">Transmembrane helix</keyword>
<evidence type="ECO:0000256" key="3">
    <source>
        <dbReference type="ARBA" id="ARBA00022989"/>
    </source>
</evidence>
<feature type="transmembrane region" description="Helical" evidence="6">
    <location>
        <begin position="221"/>
        <end position="245"/>
    </location>
</feature>
<dbReference type="Proteomes" id="UP000186583">
    <property type="component" value="Unassembled WGS sequence"/>
</dbReference>